<dbReference type="InParanoid" id="K3YZI9"/>
<organism evidence="3 4">
    <name type="scientific">Setaria italica</name>
    <name type="common">Foxtail millet</name>
    <name type="synonym">Panicum italicum</name>
    <dbReference type="NCBI Taxonomy" id="4555"/>
    <lineage>
        <taxon>Eukaryota</taxon>
        <taxon>Viridiplantae</taxon>
        <taxon>Streptophyta</taxon>
        <taxon>Embryophyta</taxon>
        <taxon>Tracheophyta</taxon>
        <taxon>Spermatophyta</taxon>
        <taxon>Magnoliopsida</taxon>
        <taxon>Liliopsida</taxon>
        <taxon>Poales</taxon>
        <taxon>Poaceae</taxon>
        <taxon>PACMAD clade</taxon>
        <taxon>Panicoideae</taxon>
        <taxon>Panicodae</taxon>
        <taxon>Paniceae</taxon>
        <taxon>Cenchrinae</taxon>
        <taxon>Setaria</taxon>
    </lineage>
</organism>
<keyword evidence="4" id="KW-1185">Reference proteome</keyword>
<sequence>MPIQEPLLLLLLTDSSSATQAQQRRRRAAGPETQGINPHRARAGFLLSSD</sequence>
<reference evidence="3" key="2">
    <citation type="submission" date="2018-08" db="UniProtKB">
        <authorList>
            <consortium name="EnsemblPlants"/>
        </authorList>
    </citation>
    <scope>IDENTIFICATION</scope>
    <source>
        <strain evidence="3">Yugu1</strain>
    </source>
</reference>
<protein>
    <submittedName>
        <fullName evidence="3">Uncharacterized protein</fullName>
    </submittedName>
</protein>
<dbReference type="EMBL" id="AGNK02000584">
    <property type="status" value="NOT_ANNOTATED_CDS"/>
    <property type="molecule type" value="Genomic_DNA"/>
</dbReference>
<dbReference type="AlphaFoldDB" id="K3YZI9"/>
<accession>K3YZI9</accession>
<dbReference type="HOGENOM" id="CLU_3127805_0_0_1"/>
<evidence type="ECO:0000313" key="3">
    <source>
        <dbReference type="EnsemblPlants" id="KQL31872"/>
    </source>
</evidence>
<proteinExistence type="predicted"/>
<reference evidence="4" key="1">
    <citation type="journal article" date="2012" name="Nat. Biotechnol.">
        <title>Reference genome sequence of the model plant Setaria.</title>
        <authorList>
            <person name="Bennetzen J.L."/>
            <person name="Schmutz J."/>
            <person name="Wang H."/>
            <person name="Percifield R."/>
            <person name="Hawkins J."/>
            <person name="Pontaroli A.C."/>
            <person name="Estep M."/>
            <person name="Feng L."/>
            <person name="Vaughn J.N."/>
            <person name="Grimwood J."/>
            <person name="Jenkins J."/>
            <person name="Barry K."/>
            <person name="Lindquist E."/>
            <person name="Hellsten U."/>
            <person name="Deshpande S."/>
            <person name="Wang X."/>
            <person name="Wu X."/>
            <person name="Mitros T."/>
            <person name="Triplett J."/>
            <person name="Yang X."/>
            <person name="Ye C.Y."/>
            <person name="Mauro-Herrera M."/>
            <person name="Wang L."/>
            <person name="Li P."/>
            <person name="Sharma M."/>
            <person name="Sharma R."/>
            <person name="Ronald P.C."/>
            <person name="Panaud O."/>
            <person name="Kellogg E.A."/>
            <person name="Brutnell T.P."/>
            <person name="Doust A.N."/>
            <person name="Tuskan G.A."/>
            <person name="Rokhsar D."/>
            <person name="Devos K.M."/>
        </authorList>
    </citation>
    <scope>NUCLEOTIDE SEQUENCE [LARGE SCALE GENOMIC DNA]</scope>
    <source>
        <strain evidence="4">cv. Yugu1</strain>
    </source>
</reference>
<dbReference type="Gramene" id="KQL31872">
    <property type="protein sequence ID" value="KQL31872"/>
    <property type="gene ID" value="SETIT_019698mg"/>
</dbReference>
<name>K3YZI9_SETIT</name>
<dbReference type="EnsemblPlants" id="KQL31872">
    <property type="protein sequence ID" value="KQL31872"/>
    <property type="gene ID" value="SETIT_019698mg"/>
</dbReference>
<dbReference type="Proteomes" id="UP000004995">
    <property type="component" value="Unassembled WGS sequence"/>
</dbReference>
<evidence type="ECO:0000256" key="2">
    <source>
        <dbReference type="SAM" id="SignalP"/>
    </source>
</evidence>
<evidence type="ECO:0000313" key="4">
    <source>
        <dbReference type="Proteomes" id="UP000004995"/>
    </source>
</evidence>
<feature type="chain" id="PRO_5010127227" evidence="2">
    <location>
        <begin position="19"/>
        <end position="50"/>
    </location>
</feature>
<feature type="signal peptide" evidence="2">
    <location>
        <begin position="1"/>
        <end position="18"/>
    </location>
</feature>
<feature type="region of interest" description="Disordered" evidence="1">
    <location>
        <begin position="14"/>
        <end position="50"/>
    </location>
</feature>
<evidence type="ECO:0000256" key="1">
    <source>
        <dbReference type="SAM" id="MobiDB-lite"/>
    </source>
</evidence>
<keyword evidence="2" id="KW-0732">Signal</keyword>